<dbReference type="Proteomes" id="UP000646426">
    <property type="component" value="Unassembled WGS sequence"/>
</dbReference>
<organism evidence="1 2">
    <name type="scientific">Cognatilysobacter bugurensis</name>
    <dbReference type="NCBI Taxonomy" id="543356"/>
    <lineage>
        <taxon>Bacteria</taxon>
        <taxon>Pseudomonadati</taxon>
        <taxon>Pseudomonadota</taxon>
        <taxon>Gammaproteobacteria</taxon>
        <taxon>Lysobacterales</taxon>
        <taxon>Lysobacteraceae</taxon>
        <taxon>Cognatilysobacter</taxon>
    </lineage>
</organism>
<dbReference type="AlphaFoldDB" id="A0A918WAL7"/>
<sequence>MTGCDVLKTGLNRIAASLEARRSAVLELWRDAVTADPTLDSTSEWSIRQFDDHFPDVLDALIRSLRDWPDPSTAAGSDEQALAVLHARARWLQGYSLRGVVREWGHFNAVVVDQMQSCPLEDGAPQREIHRAASAVWAQLLNEQQTLSALEYHNLERAEAQTRATELTRVLEQIRGFTSGRGRLLEGIVATMRNDLQLVMTSTALSTDAMAWDQAYELRKLSEDGLRGLEQALKSMVTLAELEAGQEVREVTSFDAGSALELLCEGLRHVVAQEGAELTWRGPESFVVEGDPERVRRLTRHLVLCALQTPGDGGIAVRWSFDPASSPRWQVEVERALVPAPETSVPAVGLALAVSTEAAQEIEGRASAGRQHALQNGEIAAAEDDGIDLLIAKQLCSILSASLELEAQGERVRYRATLPLAYSTPAAHS</sequence>
<proteinExistence type="predicted"/>
<reference evidence="1" key="2">
    <citation type="submission" date="2020-09" db="EMBL/GenBank/DDBJ databases">
        <authorList>
            <person name="Sun Q."/>
            <person name="Kim S."/>
        </authorList>
    </citation>
    <scope>NUCLEOTIDE SEQUENCE</scope>
    <source>
        <strain evidence="1">KCTC 23077</strain>
    </source>
</reference>
<dbReference type="RefSeq" id="WP_189456609.1">
    <property type="nucleotide sequence ID" value="NZ_BMYD01000003.1"/>
</dbReference>
<comment type="caution">
    <text evidence="1">The sequence shown here is derived from an EMBL/GenBank/DDBJ whole genome shotgun (WGS) entry which is preliminary data.</text>
</comment>
<evidence type="ECO:0000313" key="2">
    <source>
        <dbReference type="Proteomes" id="UP000646426"/>
    </source>
</evidence>
<protein>
    <submittedName>
        <fullName evidence="1">Uncharacterized protein</fullName>
    </submittedName>
</protein>
<name>A0A918WAL7_9GAMM</name>
<dbReference type="InterPro" id="IPR036890">
    <property type="entry name" value="HATPase_C_sf"/>
</dbReference>
<gene>
    <name evidence="1" type="ORF">GCM10007067_22820</name>
</gene>
<keyword evidence="2" id="KW-1185">Reference proteome</keyword>
<evidence type="ECO:0000313" key="1">
    <source>
        <dbReference type="EMBL" id="GHA84065.1"/>
    </source>
</evidence>
<dbReference type="Gene3D" id="3.30.565.10">
    <property type="entry name" value="Histidine kinase-like ATPase, C-terminal domain"/>
    <property type="match status" value="1"/>
</dbReference>
<dbReference type="EMBL" id="BMYD01000003">
    <property type="protein sequence ID" value="GHA84065.1"/>
    <property type="molecule type" value="Genomic_DNA"/>
</dbReference>
<reference evidence="1" key="1">
    <citation type="journal article" date="2014" name="Int. J. Syst. Evol. Microbiol.">
        <title>Complete genome sequence of Corynebacterium casei LMG S-19264T (=DSM 44701T), isolated from a smear-ripened cheese.</title>
        <authorList>
            <consortium name="US DOE Joint Genome Institute (JGI-PGF)"/>
            <person name="Walter F."/>
            <person name="Albersmeier A."/>
            <person name="Kalinowski J."/>
            <person name="Ruckert C."/>
        </authorList>
    </citation>
    <scope>NUCLEOTIDE SEQUENCE</scope>
    <source>
        <strain evidence="1">KCTC 23077</strain>
    </source>
</reference>
<accession>A0A918WAL7</accession>